<feature type="compositionally biased region" description="Polar residues" evidence="1">
    <location>
        <begin position="80"/>
        <end position="90"/>
    </location>
</feature>
<comment type="caution">
    <text evidence="2">The sequence shown here is derived from an EMBL/GenBank/DDBJ whole genome shotgun (WGS) entry which is preliminary data.</text>
</comment>
<protein>
    <submittedName>
        <fullName evidence="2">Uncharacterized protein</fullName>
    </submittedName>
</protein>
<proteinExistence type="predicted"/>
<organism evidence="2 3">
    <name type="scientific">Streptomyces plumbiresistens</name>
    <dbReference type="NCBI Taxonomy" id="511811"/>
    <lineage>
        <taxon>Bacteria</taxon>
        <taxon>Bacillati</taxon>
        <taxon>Actinomycetota</taxon>
        <taxon>Actinomycetes</taxon>
        <taxon>Kitasatosporales</taxon>
        <taxon>Streptomycetaceae</taxon>
        <taxon>Streptomyces</taxon>
    </lineage>
</organism>
<dbReference type="Proteomes" id="UP001500456">
    <property type="component" value="Unassembled WGS sequence"/>
</dbReference>
<accession>A0ABP7S0I2</accession>
<sequence length="90" mass="9886">MTRSIVRKSTTWFIGGMWCNGLIDPTELAIEMHPETEREHARYIPGVPAPSMLPLNTLAARGEAPTAAARLGRHPDPTESRCQLSSVCDN</sequence>
<feature type="region of interest" description="Disordered" evidence="1">
    <location>
        <begin position="64"/>
        <end position="90"/>
    </location>
</feature>
<evidence type="ECO:0000256" key="1">
    <source>
        <dbReference type="SAM" id="MobiDB-lite"/>
    </source>
</evidence>
<gene>
    <name evidence="2" type="ORF">GCM10022232_50470</name>
</gene>
<keyword evidence="3" id="KW-1185">Reference proteome</keyword>
<evidence type="ECO:0000313" key="3">
    <source>
        <dbReference type="Proteomes" id="UP001500456"/>
    </source>
</evidence>
<name>A0ABP7S0I2_9ACTN</name>
<dbReference type="EMBL" id="BAAAZX010000015">
    <property type="protein sequence ID" value="GAA4004932.1"/>
    <property type="molecule type" value="Genomic_DNA"/>
</dbReference>
<reference evidence="3" key="1">
    <citation type="journal article" date="2019" name="Int. J. Syst. Evol. Microbiol.">
        <title>The Global Catalogue of Microorganisms (GCM) 10K type strain sequencing project: providing services to taxonomists for standard genome sequencing and annotation.</title>
        <authorList>
            <consortium name="The Broad Institute Genomics Platform"/>
            <consortium name="The Broad Institute Genome Sequencing Center for Infectious Disease"/>
            <person name="Wu L."/>
            <person name="Ma J."/>
        </authorList>
    </citation>
    <scope>NUCLEOTIDE SEQUENCE [LARGE SCALE GENOMIC DNA]</scope>
    <source>
        <strain evidence="3">JCM 16924</strain>
    </source>
</reference>
<evidence type="ECO:0000313" key="2">
    <source>
        <dbReference type="EMBL" id="GAA4004932.1"/>
    </source>
</evidence>